<dbReference type="InterPro" id="IPR036249">
    <property type="entry name" value="Thioredoxin-like_sf"/>
</dbReference>
<dbReference type="RefSeq" id="WP_230273817.1">
    <property type="nucleotide sequence ID" value="NZ_JAJKFW010000022.1"/>
</dbReference>
<dbReference type="Proteomes" id="UP001430306">
    <property type="component" value="Unassembled WGS sequence"/>
</dbReference>
<comment type="caution">
    <text evidence="4">The sequence shown here is derived from an EMBL/GenBank/DDBJ whole genome shotgun (WGS) entry which is preliminary data.</text>
</comment>
<dbReference type="NCBIfam" id="TIGR00014">
    <property type="entry name" value="arsC"/>
    <property type="match status" value="1"/>
</dbReference>
<evidence type="ECO:0000256" key="2">
    <source>
        <dbReference type="ARBA" id="ARBA00023002"/>
    </source>
</evidence>
<evidence type="ECO:0000256" key="1">
    <source>
        <dbReference type="ARBA" id="ARBA00007198"/>
    </source>
</evidence>
<organism evidence="4 5">
    <name type="scientific">Rhodopirellula halodulae</name>
    <dbReference type="NCBI Taxonomy" id="2894198"/>
    <lineage>
        <taxon>Bacteria</taxon>
        <taxon>Pseudomonadati</taxon>
        <taxon>Planctomycetota</taxon>
        <taxon>Planctomycetia</taxon>
        <taxon>Pirellulales</taxon>
        <taxon>Pirellulaceae</taxon>
        <taxon>Rhodopirellula</taxon>
    </lineage>
</organism>
<dbReference type="PANTHER" id="PTHR30041:SF4">
    <property type="entry name" value="ARSENATE REDUCTASE"/>
    <property type="match status" value="1"/>
</dbReference>
<keyword evidence="5" id="KW-1185">Reference proteome</keyword>
<dbReference type="PROSITE" id="PS51353">
    <property type="entry name" value="ARSC"/>
    <property type="match status" value="1"/>
</dbReference>
<dbReference type="InterPro" id="IPR006660">
    <property type="entry name" value="Arsenate_reductase-like"/>
</dbReference>
<dbReference type="CDD" id="cd03034">
    <property type="entry name" value="ArsC_ArsC"/>
    <property type="match status" value="1"/>
</dbReference>
<keyword evidence="2 4" id="KW-0560">Oxidoreductase</keyword>
<accession>A0ABS8NH34</accession>
<dbReference type="GO" id="GO:0008794">
    <property type="term" value="F:arsenate reductase (glutaredoxin) activity"/>
    <property type="evidence" value="ECO:0007669"/>
    <property type="project" value="UniProtKB-EC"/>
</dbReference>
<dbReference type="Pfam" id="PF03960">
    <property type="entry name" value="ArsC"/>
    <property type="match status" value="1"/>
</dbReference>
<evidence type="ECO:0000313" key="4">
    <source>
        <dbReference type="EMBL" id="MCC9642867.1"/>
    </source>
</evidence>
<dbReference type="InterPro" id="IPR006659">
    <property type="entry name" value="Arsenate_reductase"/>
</dbReference>
<comment type="similarity">
    <text evidence="1 3">Belongs to the ArsC family.</text>
</comment>
<dbReference type="EMBL" id="JAJKFW010000022">
    <property type="protein sequence ID" value="MCC9642867.1"/>
    <property type="molecule type" value="Genomic_DNA"/>
</dbReference>
<sequence length="116" mass="13206">MTKIYHNPRCTKSRQALQLLQDRGVEAEVIKYLETPPTKKELTEIIKLLDVPAEALVRKKEALYKELGLGEKKLTKQEWIATMVEHPKLIERPIVIHNGKAAIGRPTENIAEILDA</sequence>
<protein>
    <submittedName>
        <fullName evidence="4">Arsenate reductase (Glutaredoxin)</fullName>
        <ecNumber evidence="4">1.20.4.1</ecNumber>
    </submittedName>
</protein>
<dbReference type="EC" id="1.20.4.1" evidence="4"/>
<reference evidence="4" key="1">
    <citation type="submission" date="2021-11" db="EMBL/GenBank/DDBJ databases">
        <title>Genome sequence.</title>
        <authorList>
            <person name="Sun Q."/>
        </authorList>
    </citation>
    <scope>NUCLEOTIDE SEQUENCE</scope>
    <source>
        <strain evidence="4">JC740</strain>
    </source>
</reference>
<name>A0ABS8NH34_9BACT</name>
<evidence type="ECO:0000313" key="5">
    <source>
        <dbReference type="Proteomes" id="UP001430306"/>
    </source>
</evidence>
<dbReference type="Gene3D" id="3.40.30.10">
    <property type="entry name" value="Glutaredoxin"/>
    <property type="match status" value="1"/>
</dbReference>
<gene>
    <name evidence="4" type="primary">arsC</name>
    <name evidence="4" type="ORF">LOC71_11320</name>
</gene>
<dbReference type="SUPFAM" id="SSF52833">
    <property type="entry name" value="Thioredoxin-like"/>
    <property type="match status" value="1"/>
</dbReference>
<proteinExistence type="inferred from homology"/>
<dbReference type="PANTHER" id="PTHR30041">
    <property type="entry name" value="ARSENATE REDUCTASE"/>
    <property type="match status" value="1"/>
</dbReference>
<evidence type="ECO:0000256" key="3">
    <source>
        <dbReference type="PROSITE-ProRule" id="PRU01282"/>
    </source>
</evidence>